<accession>A0A1J4NWI6</accession>
<evidence type="ECO:0000313" key="4">
    <source>
        <dbReference type="EMBL" id="OIJ66450.1"/>
    </source>
</evidence>
<gene>
    <name evidence="4" type="ORF">WN71_018220</name>
</gene>
<dbReference type="PANTHER" id="PTHR10434:SF11">
    <property type="entry name" value="1-ACYL-SN-GLYCEROL-3-PHOSPHATE ACYLTRANSFERASE"/>
    <property type="match status" value="1"/>
</dbReference>
<organism evidence="4 5">
    <name type="scientific">Streptomyces mangrovisoli</name>
    <dbReference type="NCBI Taxonomy" id="1428628"/>
    <lineage>
        <taxon>Bacteria</taxon>
        <taxon>Bacillati</taxon>
        <taxon>Actinomycetota</taxon>
        <taxon>Actinomycetes</taxon>
        <taxon>Kitasatosporales</taxon>
        <taxon>Streptomycetaceae</taxon>
        <taxon>Streptomyces</taxon>
    </lineage>
</organism>
<evidence type="ECO:0000313" key="5">
    <source>
        <dbReference type="Proteomes" id="UP000034196"/>
    </source>
</evidence>
<dbReference type="STRING" id="1428628.WN71_018220"/>
<dbReference type="Proteomes" id="UP000034196">
    <property type="component" value="Unassembled WGS sequence"/>
</dbReference>
<dbReference type="AlphaFoldDB" id="A0A1J4NWI6"/>
<sequence length="217" mass="22513">MLSRLADLLVPAVGRLSVTTDPRAVLAPGSVIAANHTSLADPAVVVAALRRLGVEPVVMAAAGLWRIPLLGRALVREGHIPVRRGDRRAAEALDDAVRALERGRLVLIYAEGGLPRRRDAAEAAPGAFRSGLSRLVQRTGAAVVPVGQAGARRVASGSLAKQLTGVLTAPVRRPALHVHVGAPLRVASEGVAWTEVAHGAVTDAWRTAAARLCEPAA</sequence>
<dbReference type="PANTHER" id="PTHR10434">
    <property type="entry name" value="1-ACYL-SN-GLYCEROL-3-PHOSPHATE ACYLTRANSFERASE"/>
    <property type="match status" value="1"/>
</dbReference>
<dbReference type="GO" id="GO:0006654">
    <property type="term" value="P:phosphatidic acid biosynthetic process"/>
    <property type="evidence" value="ECO:0007669"/>
    <property type="project" value="TreeGrafter"/>
</dbReference>
<reference evidence="4" key="1">
    <citation type="submission" date="2016-10" db="EMBL/GenBank/DDBJ databases">
        <title>Genome sequence of Streptomyces mangrovisoli MUSC 149.</title>
        <authorList>
            <person name="Lee L.-H."/>
            <person name="Ser H.-L."/>
        </authorList>
    </citation>
    <scope>NUCLEOTIDE SEQUENCE [LARGE SCALE GENOMIC DNA]</scope>
    <source>
        <strain evidence="4">MUSC 149</strain>
    </source>
</reference>
<name>A0A1J4NWI6_9ACTN</name>
<proteinExistence type="predicted"/>
<feature type="domain" description="Phospholipid/glycerol acyltransferase" evidence="3">
    <location>
        <begin position="30"/>
        <end position="151"/>
    </location>
</feature>
<protein>
    <submittedName>
        <fullName evidence="4">1-acyl-sn-glycerol-3-phosphate acyltransferase</fullName>
    </submittedName>
</protein>
<evidence type="ECO:0000259" key="3">
    <source>
        <dbReference type="SMART" id="SM00563"/>
    </source>
</evidence>
<evidence type="ECO:0000256" key="2">
    <source>
        <dbReference type="ARBA" id="ARBA00023315"/>
    </source>
</evidence>
<dbReference type="InterPro" id="IPR002123">
    <property type="entry name" value="Plipid/glycerol_acylTrfase"/>
</dbReference>
<comment type="caution">
    <text evidence="4">The sequence shown here is derived from an EMBL/GenBank/DDBJ whole genome shotgun (WGS) entry which is preliminary data.</text>
</comment>
<dbReference type="Pfam" id="PF01553">
    <property type="entry name" value="Acyltransferase"/>
    <property type="match status" value="1"/>
</dbReference>
<evidence type="ECO:0000256" key="1">
    <source>
        <dbReference type="ARBA" id="ARBA00022679"/>
    </source>
</evidence>
<dbReference type="SUPFAM" id="SSF69593">
    <property type="entry name" value="Glycerol-3-phosphate (1)-acyltransferase"/>
    <property type="match status" value="1"/>
</dbReference>
<keyword evidence="1" id="KW-0808">Transferase</keyword>
<dbReference type="EMBL" id="LAVA02000039">
    <property type="protein sequence ID" value="OIJ66450.1"/>
    <property type="molecule type" value="Genomic_DNA"/>
</dbReference>
<keyword evidence="5" id="KW-1185">Reference proteome</keyword>
<dbReference type="RefSeq" id="WP_046582837.1">
    <property type="nucleotide sequence ID" value="NZ_LAVA02000039.1"/>
</dbReference>
<dbReference type="GO" id="GO:0003841">
    <property type="term" value="F:1-acylglycerol-3-phosphate O-acyltransferase activity"/>
    <property type="evidence" value="ECO:0007669"/>
    <property type="project" value="TreeGrafter"/>
</dbReference>
<dbReference type="CDD" id="cd07989">
    <property type="entry name" value="LPLAT_AGPAT-like"/>
    <property type="match status" value="1"/>
</dbReference>
<dbReference type="SMART" id="SM00563">
    <property type="entry name" value="PlsC"/>
    <property type="match status" value="1"/>
</dbReference>
<dbReference type="OrthoDB" id="4319194at2"/>
<keyword evidence="2 4" id="KW-0012">Acyltransferase</keyword>